<evidence type="ECO:0000256" key="1">
    <source>
        <dbReference type="SAM" id="Phobius"/>
    </source>
</evidence>
<keyword evidence="1" id="KW-1133">Transmembrane helix</keyword>
<evidence type="ECO:0000313" key="2">
    <source>
        <dbReference type="EMBL" id="TQQ83929.1"/>
    </source>
</evidence>
<feature type="transmembrane region" description="Helical" evidence="1">
    <location>
        <begin position="298"/>
        <end position="317"/>
    </location>
</feature>
<keyword evidence="3" id="KW-1185">Reference proteome</keyword>
<protein>
    <recommendedName>
        <fullName evidence="4">DUF5009 domain-containing protein</fullName>
    </recommendedName>
</protein>
<feature type="transmembrane region" description="Helical" evidence="1">
    <location>
        <begin position="128"/>
        <end position="146"/>
    </location>
</feature>
<dbReference type="Proteomes" id="UP000317863">
    <property type="component" value="Unassembled WGS sequence"/>
</dbReference>
<accession>A0A544QTB1</accession>
<feature type="transmembrane region" description="Helical" evidence="1">
    <location>
        <begin position="89"/>
        <end position="108"/>
    </location>
</feature>
<feature type="transmembrane region" description="Helical" evidence="1">
    <location>
        <begin position="185"/>
        <end position="206"/>
    </location>
</feature>
<feature type="transmembrane region" description="Helical" evidence="1">
    <location>
        <begin position="268"/>
        <end position="286"/>
    </location>
</feature>
<reference evidence="2 3" key="1">
    <citation type="submission" date="2019-02" db="EMBL/GenBank/DDBJ databases">
        <title>Peptostreptococcaceae bacterium ZHW00191 nov., a new bacterium isolated from the human gut.</title>
        <authorList>
            <person name="Zhou H.-W."/>
            <person name="Chen X.-J."/>
        </authorList>
    </citation>
    <scope>NUCLEOTIDE SEQUENCE [LARGE SCALE GENOMIC DNA]</scope>
    <source>
        <strain evidence="2 3">ZHW00191</strain>
    </source>
</reference>
<evidence type="ECO:0000313" key="3">
    <source>
        <dbReference type="Proteomes" id="UP000317863"/>
    </source>
</evidence>
<comment type="caution">
    <text evidence="2">The sequence shown here is derived from an EMBL/GenBank/DDBJ whole genome shotgun (WGS) entry which is preliminary data.</text>
</comment>
<organism evidence="2 3">
    <name type="scientific">Peptacetobacter hominis</name>
    <dbReference type="NCBI Taxonomy" id="2743610"/>
    <lineage>
        <taxon>Bacteria</taxon>
        <taxon>Bacillati</taxon>
        <taxon>Bacillota</taxon>
        <taxon>Clostridia</taxon>
        <taxon>Peptostreptococcales</taxon>
        <taxon>Peptostreptococcaceae</taxon>
        <taxon>Peptacetobacter</taxon>
    </lineage>
</organism>
<keyword evidence="1" id="KW-0812">Transmembrane</keyword>
<feature type="transmembrane region" description="Helical" evidence="1">
    <location>
        <begin position="152"/>
        <end position="173"/>
    </location>
</feature>
<dbReference type="EMBL" id="SGJB01000019">
    <property type="protein sequence ID" value="TQQ83929.1"/>
    <property type="molecule type" value="Genomic_DNA"/>
</dbReference>
<proteinExistence type="predicted"/>
<feature type="transmembrane region" description="Helical" evidence="1">
    <location>
        <begin position="389"/>
        <end position="407"/>
    </location>
</feature>
<feature type="transmembrane region" description="Helical" evidence="1">
    <location>
        <begin position="50"/>
        <end position="69"/>
    </location>
</feature>
<dbReference type="AlphaFoldDB" id="A0A544QTB1"/>
<name>A0A544QTB1_9FIRM</name>
<keyword evidence="1" id="KW-0472">Membrane</keyword>
<evidence type="ECO:0008006" key="4">
    <source>
        <dbReference type="Google" id="ProtNLM"/>
    </source>
</evidence>
<feature type="transmembrane region" description="Helical" evidence="1">
    <location>
        <begin position="329"/>
        <end position="350"/>
    </location>
</feature>
<feature type="transmembrane region" description="Helical" evidence="1">
    <location>
        <begin position="226"/>
        <end position="256"/>
    </location>
</feature>
<gene>
    <name evidence="2" type="ORF">EXD82_09065</name>
</gene>
<sequence>MKSSDDMERNDEIRNKSDSGDFVNEFEIDIKDDKNIKQYVKKDNIKKIKAADFIIGLSIALFILCMSPGRELSVNKWIYNPLDGGISMYSVSISFLVLTILFTIPLEYEYDMQKSGSFKLCILKNIRVSLYMFIAGILMTVLSVLNEGMIPSGYIFTAIGVVHFIIYSVYVLLKKIGIKNRTSSEMLFSFGILVGILCSIGQMGYMDNILKTIISNKFISNLVAAINIYGIDTILKICVFMIFAGFIVSSIGIMFCRRKRGIKRIIKTSLFIGFSIIVLGILYIYVISERLNPGCTPYIFIMCGVYIIFFTVMYIIFDYHKGKYTSILAYPFIAMSSSYLFITLVAEGIYKIMSIIRLYSISLGTYIPFNEWVTIEMIGKIVGSSYRSIVFSCVYMVIWLLFGMWLYSRKIYIRVK</sequence>
<dbReference type="RefSeq" id="WP_142536596.1">
    <property type="nucleotide sequence ID" value="NZ_SGJB01000019.1"/>
</dbReference>